<organism evidence="1 2">
    <name type="scientific">Shuttleworthella satelles DSM 14600</name>
    <dbReference type="NCBI Taxonomy" id="626523"/>
    <lineage>
        <taxon>Bacteria</taxon>
        <taxon>Bacillati</taxon>
        <taxon>Bacillota</taxon>
        <taxon>Clostridia</taxon>
        <taxon>Lachnospirales</taxon>
        <taxon>Lachnospiraceae</taxon>
        <taxon>Shuttleworthella</taxon>
    </lineage>
</organism>
<comment type="caution">
    <text evidence="1">The sequence shown here is derived from an EMBL/GenBank/DDBJ whole genome shotgun (WGS) entry which is preliminary data.</text>
</comment>
<keyword evidence="2" id="KW-1185">Reference proteome</keyword>
<name>C4GAD2_9FIRM</name>
<dbReference type="AlphaFoldDB" id="C4GAD2"/>
<protein>
    <submittedName>
        <fullName evidence="1">Uncharacterized protein</fullName>
    </submittedName>
</protein>
<dbReference type="HOGENOM" id="CLU_3122639_0_0_9"/>
<sequence length="50" mass="5883">MDKQPPKTASSSEYISIWIRKTHQLPLYIESFHFQSPEKKSDERAVNIYG</sequence>
<dbReference type="EMBL" id="ACIP02000002">
    <property type="protein sequence ID" value="EEP28075.1"/>
    <property type="molecule type" value="Genomic_DNA"/>
</dbReference>
<accession>C4GAD2</accession>
<proteinExistence type="predicted"/>
<reference evidence="1" key="1">
    <citation type="submission" date="2009-04" db="EMBL/GenBank/DDBJ databases">
        <authorList>
            <person name="Weinstock G."/>
            <person name="Sodergren E."/>
            <person name="Clifton S."/>
            <person name="Fulton L."/>
            <person name="Fulton B."/>
            <person name="Courtney L."/>
            <person name="Fronick C."/>
            <person name="Harrison M."/>
            <person name="Strong C."/>
            <person name="Farmer C."/>
            <person name="Delahaunty K."/>
            <person name="Markovic C."/>
            <person name="Hall O."/>
            <person name="Minx P."/>
            <person name="Tomlinson C."/>
            <person name="Mitreva M."/>
            <person name="Nelson J."/>
            <person name="Hou S."/>
            <person name="Wollam A."/>
            <person name="Pepin K.H."/>
            <person name="Johnson M."/>
            <person name="Bhonagiri V."/>
            <person name="Nash W.E."/>
            <person name="Warren W."/>
            <person name="Chinwalla A."/>
            <person name="Mardis E.R."/>
            <person name="Wilson R.K."/>
        </authorList>
    </citation>
    <scope>NUCLEOTIDE SEQUENCE [LARGE SCALE GENOMIC DNA]</scope>
    <source>
        <strain evidence="1">DSM 14600</strain>
    </source>
</reference>
<dbReference type="Proteomes" id="UP000003494">
    <property type="component" value="Unassembled WGS sequence"/>
</dbReference>
<gene>
    <name evidence="1" type="ORF">GCWU000342_00880</name>
</gene>
<evidence type="ECO:0000313" key="1">
    <source>
        <dbReference type="EMBL" id="EEP28075.1"/>
    </source>
</evidence>
<evidence type="ECO:0000313" key="2">
    <source>
        <dbReference type="Proteomes" id="UP000003494"/>
    </source>
</evidence>